<organism evidence="8 9">
    <name type="scientific">Lederbergia lenta</name>
    <name type="common">Bacillus lentus</name>
    <dbReference type="NCBI Taxonomy" id="1467"/>
    <lineage>
        <taxon>Bacteria</taxon>
        <taxon>Bacillati</taxon>
        <taxon>Bacillota</taxon>
        <taxon>Bacilli</taxon>
        <taxon>Bacillales</taxon>
        <taxon>Bacillaceae</taxon>
        <taxon>Lederbergia</taxon>
    </lineage>
</organism>
<evidence type="ECO:0000313" key="8">
    <source>
        <dbReference type="EMBL" id="SQI62819.1"/>
    </source>
</evidence>
<gene>
    <name evidence="8" type="primary">pstA1</name>
    <name evidence="8" type="ORF">NCTC4824_03799</name>
</gene>
<dbReference type="InterPro" id="IPR050833">
    <property type="entry name" value="Poly_Biosynth_Transport"/>
</dbReference>
<evidence type="ECO:0000313" key="9">
    <source>
        <dbReference type="Proteomes" id="UP000249134"/>
    </source>
</evidence>
<dbReference type="STRING" id="1348624.GCA_001591545_03134"/>
<feature type="transmembrane region" description="Helical" evidence="7">
    <location>
        <begin position="293"/>
        <end position="323"/>
    </location>
</feature>
<keyword evidence="6 7" id="KW-0472">Membrane</keyword>
<protein>
    <submittedName>
        <fullName evidence="8">Polysaccharide export protein</fullName>
    </submittedName>
</protein>
<feature type="transmembrane region" description="Helical" evidence="7">
    <location>
        <begin position="83"/>
        <end position="102"/>
    </location>
</feature>
<sequence>MKLIFNNTFLRAISTLISGSIIAQIISLVVAPIMTRLYTTEEIGVYTLVLTGITMFGSVICGRYDMAIVSERNEDNVFSLIKLSFFISLVASILISLGYVIFYKIEGISPLTTVITMFILLLSTGIRNILVSYNNRKREYSLMTSVYVIRTLFKDITLVLLGLIKAGAIGLILSQIIGEILGLNRQAKSLKHQFKKIITTSKDRVIYVSKLHYKQPLYSVPALFANNFSYASINLFVENLFGLATLGHYYMTYKILGLPLSVISGNISKVFFQEASREYDKSDHYSKTFLKTTFILLIIAIPMAFFMFFLAPSIFKFIFGLGWERSGDYVKILAPMFAIRFIVTALSPGMMISKKQNLELVINFLFIIMSVIAFISSKMLSLDIVQFLTIISISYSFIYAFAFLILIRNAFKKKGYAKS</sequence>
<dbReference type="KEGG" id="blen:NCTC4824_03799"/>
<feature type="transmembrane region" description="Helical" evidence="7">
    <location>
        <begin position="152"/>
        <end position="177"/>
    </location>
</feature>
<feature type="transmembrane region" description="Helical" evidence="7">
    <location>
        <begin position="358"/>
        <end position="375"/>
    </location>
</feature>
<keyword evidence="3" id="KW-1003">Cell membrane</keyword>
<dbReference type="AlphaFoldDB" id="A0A2X4WIW6"/>
<keyword evidence="4 7" id="KW-0812">Transmembrane</keyword>
<proteinExistence type="inferred from homology"/>
<dbReference type="Proteomes" id="UP000249134">
    <property type="component" value="Chromosome 1"/>
</dbReference>
<evidence type="ECO:0000256" key="1">
    <source>
        <dbReference type="ARBA" id="ARBA00004651"/>
    </source>
</evidence>
<evidence type="ECO:0000256" key="5">
    <source>
        <dbReference type="ARBA" id="ARBA00022989"/>
    </source>
</evidence>
<feature type="transmembrane region" description="Helical" evidence="7">
    <location>
        <begin position="108"/>
        <end position="131"/>
    </location>
</feature>
<evidence type="ECO:0000256" key="4">
    <source>
        <dbReference type="ARBA" id="ARBA00022692"/>
    </source>
</evidence>
<evidence type="ECO:0000256" key="6">
    <source>
        <dbReference type="ARBA" id="ARBA00023136"/>
    </source>
</evidence>
<keyword evidence="9" id="KW-1185">Reference proteome</keyword>
<evidence type="ECO:0000256" key="2">
    <source>
        <dbReference type="ARBA" id="ARBA00007430"/>
    </source>
</evidence>
<dbReference type="PANTHER" id="PTHR30250:SF10">
    <property type="entry name" value="LIPOPOLYSACCHARIDE BIOSYNTHESIS PROTEIN WZXC"/>
    <property type="match status" value="1"/>
</dbReference>
<accession>A0A2X4WIW6</accession>
<keyword evidence="5 7" id="KW-1133">Transmembrane helix</keyword>
<feature type="transmembrane region" description="Helical" evidence="7">
    <location>
        <begin position="43"/>
        <end position="62"/>
    </location>
</feature>
<evidence type="ECO:0000256" key="3">
    <source>
        <dbReference type="ARBA" id="ARBA00022475"/>
    </source>
</evidence>
<dbReference type="Pfam" id="PF13440">
    <property type="entry name" value="Polysacc_synt_3"/>
    <property type="match status" value="1"/>
</dbReference>
<feature type="transmembrane region" description="Helical" evidence="7">
    <location>
        <begin position="12"/>
        <end position="31"/>
    </location>
</feature>
<dbReference type="EMBL" id="LS483476">
    <property type="protein sequence ID" value="SQI62819.1"/>
    <property type="molecule type" value="Genomic_DNA"/>
</dbReference>
<feature type="transmembrane region" description="Helical" evidence="7">
    <location>
        <begin position="329"/>
        <end position="346"/>
    </location>
</feature>
<feature type="transmembrane region" description="Helical" evidence="7">
    <location>
        <begin position="387"/>
        <end position="407"/>
    </location>
</feature>
<feature type="transmembrane region" description="Helical" evidence="7">
    <location>
        <begin position="250"/>
        <end position="272"/>
    </location>
</feature>
<dbReference type="GO" id="GO:0005886">
    <property type="term" value="C:plasma membrane"/>
    <property type="evidence" value="ECO:0007669"/>
    <property type="project" value="UniProtKB-SubCell"/>
</dbReference>
<comment type="subcellular location">
    <subcellularLocation>
        <location evidence="1">Cell membrane</location>
        <topology evidence="1">Multi-pass membrane protein</topology>
    </subcellularLocation>
</comment>
<dbReference type="PANTHER" id="PTHR30250">
    <property type="entry name" value="PST FAMILY PREDICTED COLANIC ACID TRANSPORTER"/>
    <property type="match status" value="1"/>
</dbReference>
<dbReference type="RefSeq" id="WP_066144285.1">
    <property type="nucleotide sequence ID" value="NZ_CBCSGM010000004.1"/>
</dbReference>
<name>A0A2X4WIW6_LEDLE</name>
<comment type="similarity">
    <text evidence="2">Belongs to the polysaccharide synthase family.</text>
</comment>
<reference evidence="8 9" key="1">
    <citation type="submission" date="2018-06" db="EMBL/GenBank/DDBJ databases">
        <authorList>
            <consortium name="Pathogen Informatics"/>
            <person name="Doyle S."/>
        </authorList>
    </citation>
    <scope>NUCLEOTIDE SEQUENCE [LARGE SCALE GENOMIC DNA]</scope>
    <source>
        <strain evidence="8 9">NCTC4824</strain>
    </source>
</reference>
<evidence type="ECO:0000256" key="7">
    <source>
        <dbReference type="SAM" id="Phobius"/>
    </source>
</evidence>